<gene>
    <name evidence="3" type="ORF">JOF34_000083</name>
</gene>
<comment type="similarity">
    <text evidence="1">Belongs to the SufE family.</text>
</comment>
<evidence type="ECO:0000313" key="3">
    <source>
        <dbReference type="EMBL" id="MBP2435497.1"/>
    </source>
</evidence>
<evidence type="ECO:0000256" key="1">
    <source>
        <dbReference type="ARBA" id="ARBA00010282"/>
    </source>
</evidence>
<dbReference type="Gene3D" id="3.90.1010.10">
    <property type="match status" value="1"/>
</dbReference>
<dbReference type="PANTHER" id="PTHR43597:SF5">
    <property type="entry name" value="SUFE-LIKE PROTEIN 2, CHLOROPLASTIC"/>
    <property type="match status" value="1"/>
</dbReference>
<accession>A0ABS4ZE62</accession>
<dbReference type="RefSeq" id="WP_165132655.1">
    <property type="nucleotide sequence ID" value="NZ_CP049253.1"/>
</dbReference>
<dbReference type="Pfam" id="PF02657">
    <property type="entry name" value="SufE"/>
    <property type="match status" value="1"/>
</dbReference>
<name>A0ABS4ZE62_9MICO</name>
<reference evidence="3 4" key="1">
    <citation type="submission" date="2021-03" db="EMBL/GenBank/DDBJ databases">
        <title>Sequencing the genomes of 1000 actinobacteria strains.</title>
        <authorList>
            <person name="Klenk H.-P."/>
        </authorList>
    </citation>
    <scope>NUCLEOTIDE SEQUENCE [LARGE SCALE GENOMIC DNA]</scope>
    <source>
        <strain evidence="3 4">DSM 24221</strain>
    </source>
</reference>
<comment type="caution">
    <text evidence="3">The sequence shown here is derived from an EMBL/GenBank/DDBJ whole genome shotgun (WGS) entry which is preliminary data.</text>
</comment>
<dbReference type="Proteomes" id="UP001519362">
    <property type="component" value="Unassembled WGS sequence"/>
</dbReference>
<proteinExistence type="inferred from homology"/>
<feature type="domain" description="Fe-S metabolism associated" evidence="2">
    <location>
        <begin position="21"/>
        <end position="136"/>
    </location>
</feature>
<dbReference type="PANTHER" id="PTHR43597">
    <property type="entry name" value="SULFUR ACCEPTOR PROTEIN CSDE"/>
    <property type="match status" value="1"/>
</dbReference>
<dbReference type="SUPFAM" id="SSF82649">
    <property type="entry name" value="SufE/NifU"/>
    <property type="match status" value="1"/>
</dbReference>
<dbReference type="EMBL" id="JAGIOL010000001">
    <property type="protein sequence ID" value="MBP2435497.1"/>
    <property type="molecule type" value="Genomic_DNA"/>
</dbReference>
<evidence type="ECO:0000313" key="4">
    <source>
        <dbReference type="Proteomes" id="UP001519362"/>
    </source>
</evidence>
<keyword evidence="4" id="KW-1185">Reference proteome</keyword>
<protein>
    <submittedName>
        <fullName evidence="3">Cysteine desulfuration protein SufE</fullName>
    </submittedName>
</protein>
<evidence type="ECO:0000259" key="2">
    <source>
        <dbReference type="Pfam" id="PF02657"/>
    </source>
</evidence>
<dbReference type="InterPro" id="IPR003808">
    <property type="entry name" value="Fe-S_metab-assoc_dom"/>
</dbReference>
<sequence length="146" mass="15349">MTDTLPPALAEIRDDILSVEGADRLHMLVEIGDELPPAPEPYASDPSQAERVTECQSPVFIAIEVVDDIVTMHAIAPAEAPTTRGFATILAQGISGAPRAQVLAIPDDFPTTLGLGALVSPLRISGMVGMLRRAKRQVAAQAQVTG</sequence>
<organism evidence="3 4">
    <name type="scientific">Microbacterium amylolyticum</name>
    <dbReference type="NCBI Taxonomy" id="936337"/>
    <lineage>
        <taxon>Bacteria</taxon>
        <taxon>Bacillati</taxon>
        <taxon>Actinomycetota</taxon>
        <taxon>Actinomycetes</taxon>
        <taxon>Micrococcales</taxon>
        <taxon>Microbacteriaceae</taxon>
        <taxon>Microbacterium</taxon>
    </lineage>
</organism>